<evidence type="ECO:0000313" key="2">
    <source>
        <dbReference type="Proteomes" id="UP001221898"/>
    </source>
</evidence>
<dbReference type="Proteomes" id="UP001221898">
    <property type="component" value="Unassembled WGS sequence"/>
</dbReference>
<name>A0AAD7WXX2_9TELE</name>
<gene>
    <name evidence="1" type="ORF">AAFF_G00106050</name>
</gene>
<evidence type="ECO:0000313" key="1">
    <source>
        <dbReference type="EMBL" id="KAJ8413023.1"/>
    </source>
</evidence>
<accession>A0AAD7WXX2</accession>
<protein>
    <submittedName>
        <fullName evidence="1">Uncharacterized protein</fullName>
    </submittedName>
</protein>
<proteinExistence type="predicted"/>
<comment type="caution">
    <text evidence="1">The sequence shown here is derived from an EMBL/GenBank/DDBJ whole genome shotgun (WGS) entry which is preliminary data.</text>
</comment>
<keyword evidence="2" id="KW-1185">Reference proteome</keyword>
<organism evidence="1 2">
    <name type="scientific">Aldrovandia affinis</name>
    <dbReference type="NCBI Taxonomy" id="143900"/>
    <lineage>
        <taxon>Eukaryota</taxon>
        <taxon>Metazoa</taxon>
        <taxon>Chordata</taxon>
        <taxon>Craniata</taxon>
        <taxon>Vertebrata</taxon>
        <taxon>Euteleostomi</taxon>
        <taxon>Actinopterygii</taxon>
        <taxon>Neopterygii</taxon>
        <taxon>Teleostei</taxon>
        <taxon>Notacanthiformes</taxon>
        <taxon>Halosauridae</taxon>
        <taxon>Aldrovandia</taxon>
    </lineage>
</organism>
<dbReference type="EMBL" id="JAINUG010000017">
    <property type="protein sequence ID" value="KAJ8413023.1"/>
    <property type="molecule type" value="Genomic_DNA"/>
</dbReference>
<sequence length="79" mass="8513">MLQYCGPQKEVPRETAGGLSGSKVLPCLLQPQPFSAALICIHSLWICVSNNVEGNPRTHLGQRLWPAAVSLVPGSEGRF</sequence>
<reference evidence="1" key="1">
    <citation type="journal article" date="2023" name="Science">
        <title>Genome structures resolve the early diversification of teleost fishes.</title>
        <authorList>
            <person name="Parey E."/>
            <person name="Louis A."/>
            <person name="Montfort J."/>
            <person name="Bouchez O."/>
            <person name="Roques C."/>
            <person name="Iampietro C."/>
            <person name="Lluch J."/>
            <person name="Castinel A."/>
            <person name="Donnadieu C."/>
            <person name="Desvignes T."/>
            <person name="Floi Bucao C."/>
            <person name="Jouanno E."/>
            <person name="Wen M."/>
            <person name="Mejri S."/>
            <person name="Dirks R."/>
            <person name="Jansen H."/>
            <person name="Henkel C."/>
            <person name="Chen W.J."/>
            <person name="Zahm M."/>
            <person name="Cabau C."/>
            <person name="Klopp C."/>
            <person name="Thompson A.W."/>
            <person name="Robinson-Rechavi M."/>
            <person name="Braasch I."/>
            <person name="Lecointre G."/>
            <person name="Bobe J."/>
            <person name="Postlethwait J.H."/>
            <person name="Berthelot C."/>
            <person name="Roest Crollius H."/>
            <person name="Guiguen Y."/>
        </authorList>
    </citation>
    <scope>NUCLEOTIDE SEQUENCE</scope>
    <source>
        <strain evidence="1">NC1722</strain>
    </source>
</reference>
<dbReference type="AlphaFoldDB" id="A0AAD7WXX2"/>